<evidence type="ECO:0000313" key="1">
    <source>
        <dbReference type="EMBL" id="KAJ2977393.1"/>
    </source>
</evidence>
<comment type="caution">
    <text evidence="1">The sequence shown here is derived from an EMBL/GenBank/DDBJ whole genome shotgun (WGS) entry which is preliminary data.</text>
</comment>
<protein>
    <submittedName>
        <fullName evidence="1">Uncharacterized protein</fullName>
    </submittedName>
</protein>
<organism evidence="1 2">
    <name type="scientific">Zarea fungicola</name>
    <dbReference type="NCBI Taxonomy" id="93591"/>
    <lineage>
        <taxon>Eukaryota</taxon>
        <taxon>Fungi</taxon>
        <taxon>Dikarya</taxon>
        <taxon>Ascomycota</taxon>
        <taxon>Pezizomycotina</taxon>
        <taxon>Sordariomycetes</taxon>
        <taxon>Hypocreomycetidae</taxon>
        <taxon>Hypocreales</taxon>
        <taxon>Cordycipitaceae</taxon>
        <taxon>Zarea</taxon>
    </lineage>
</organism>
<gene>
    <name evidence="1" type="ORF">NQ176_g4399</name>
</gene>
<dbReference type="Proteomes" id="UP001143910">
    <property type="component" value="Unassembled WGS sequence"/>
</dbReference>
<accession>A0ACC1NF14</accession>
<sequence length="219" mass="25078">MTQINTVAPVPQQDLQTVVQSRTREWHFHIYFLLQSPDEKAAALALRDAVLRLRRDGKSFQYYYYYYYYIQAPAVKLSLLTPLSLGAFVAVPLHRVNEYPIGPHPAGSYEIWVPDSSFSDVFFYLATNRGDLSVLIHPLTEQQRRDHESRNGWLGRPWPIYLDGLPQESDEVPFQYPELRLGWSSAPETEISLEERRKRGAEVEALLANDPDAASAPAN</sequence>
<keyword evidence="2" id="KW-1185">Reference proteome</keyword>
<proteinExistence type="predicted"/>
<dbReference type="EMBL" id="JANJQO010000476">
    <property type="protein sequence ID" value="KAJ2977393.1"/>
    <property type="molecule type" value="Genomic_DNA"/>
</dbReference>
<reference evidence="1" key="1">
    <citation type="submission" date="2022-08" db="EMBL/GenBank/DDBJ databases">
        <title>Genome Sequence of Lecanicillium fungicola.</title>
        <authorList>
            <person name="Buettner E."/>
        </authorList>
    </citation>
    <scope>NUCLEOTIDE SEQUENCE</scope>
    <source>
        <strain evidence="1">Babe33</strain>
    </source>
</reference>
<name>A0ACC1NF14_9HYPO</name>
<evidence type="ECO:0000313" key="2">
    <source>
        <dbReference type="Proteomes" id="UP001143910"/>
    </source>
</evidence>